<comment type="caution">
    <text evidence="2">The sequence shown here is derived from an EMBL/GenBank/DDBJ whole genome shotgun (WGS) entry which is preliminary data.</text>
</comment>
<accession>A0A5C9A7J9</accession>
<evidence type="ECO:0000313" key="2">
    <source>
        <dbReference type="EMBL" id="TXS96718.1"/>
    </source>
</evidence>
<dbReference type="AlphaFoldDB" id="A0A5C9A7J9"/>
<proteinExistence type="predicted"/>
<dbReference type="EMBL" id="VRZA01000001">
    <property type="protein sequence ID" value="TXS96718.1"/>
    <property type="molecule type" value="Genomic_DNA"/>
</dbReference>
<dbReference type="SUPFAM" id="SSF53474">
    <property type="entry name" value="alpha/beta-Hydrolases"/>
    <property type="match status" value="1"/>
</dbReference>
<evidence type="ECO:0000256" key="1">
    <source>
        <dbReference type="SAM" id="MobiDB-lite"/>
    </source>
</evidence>
<name>A0A5C9A7J9_9GAMM</name>
<keyword evidence="3" id="KW-1185">Reference proteome</keyword>
<dbReference type="GO" id="GO:0016787">
    <property type="term" value="F:hydrolase activity"/>
    <property type="evidence" value="ECO:0007669"/>
    <property type="project" value="UniProtKB-KW"/>
</dbReference>
<gene>
    <name evidence="2" type="ORF">FV139_04435</name>
</gene>
<dbReference type="Gene3D" id="3.40.50.1820">
    <property type="entry name" value="alpha/beta hydrolase"/>
    <property type="match status" value="1"/>
</dbReference>
<sequence length="302" mass="32229">MPSASSSQYALLTGCVIALLLAVVTGCTAGYRQRADALAEAVGASASWVSSGKHRHRVYEKAGTGPVLRVYLGGDGRAFLQRQVVAPDPTPAEHLTLKLMLADPGPAVFVARPCYYGTATEPGCEPRLWTSERYSDEVVASLAQVIHRLAAEHAGMPLQLVGYSGGGVIAVRLAQHLPEAVAVITLAAPLDTGAWTAHHGYTPLAPGQNPAGMASWPGTIRQLHLSGASDDNVPPELQAGYRRRMQSLDPSAVFRTLPDYDHHCCWLRNWPEILARHGAEGDTRNGLTRSRQAPRIAPVAAL</sequence>
<protein>
    <submittedName>
        <fullName evidence="2">Alpha/beta hydrolase</fullName>
    </submittedName>
</protein>
<reference evidence="2 3" key="1">
    <citation type="submission" date="2019-08" db="EMBL/GenBank/DDBJ databases">
        <title>Parahaliea maris sp. nov., isolated from the surface seawater.</title>
        <authorList>
            <person name="Liu Y."/>
        </authorList>
    </citation>
    <scope>NUCLEOTIDE SEQUENCE [LARGE SCALE GENOMIC DNA]</scope>
    <source>
        <strain evidence="2 3">HSLHS9</strain>
    </source>
</reference>
<keyword evidence="2" id="KW-0378">Hydrolase</keyword>
<dbReference type="InterPro" id="IPR029058">
    <property type="entry name" value="AB_hydrolase_fold"/>
</dbReference>
<feature type="region of interest" description="Disordered" evidence="1">
    <location>
        <begin position="281"/>
        <end position="302"/>
    </location>
</feature>
<organism evidence="2 3">
    <name type="scientific">Parahaliea maris</name>
    <dbReference type="NCBI Taxonomy" id="2716870"/>
    <lineage>
        <taxon>Bacteria</taxon>
        <taxon>Pseudomonadati</taxon>
        <taxon>Pseudomonadota</taxon>
        <taxon>Gammaproteobacteria</taxon>
        <taxon>Cellvibrionales</taxon>
        <taxon>Halieaceae</taxon>
        <taxon>Parahaliea</taxon>
    </lineage>
</organism>
<dbReference type="Proteomes" id="UP000321039">
    <property type="component" value="Unassembled WGS sequence"/>
</dbReference>
<evidence type="ECO:0000313" key="3">
    <source>
        <dbReference type="Proteomes" id="UP000321039"/>
    </source>
</evidence>
<dbReference type="RefSeq" id="WP_148066983.1">
    <property type="nucleotide sequence ID" value="NZ_VRZA01000001.1"/>
</dbReference>